<dbReference type="Proteomes" id="UP000800200">
    <property type="component" value="Unassembled WGS sequence"/>
</dbReference>
<evidence type="ECO:0000313" key="1">
    <source>
        <dbReference type="EMBL" id="KAF2195918.1"/>
    </source>
</evidence>
<evidence type="ECO:0000313" key="2">
    <source>
        <dbReference type="Proteomes" id="UP000800200"/>
    </source>
</evidence>
<gene>
    <name evidence="1" type="ORF">K469DRAFT_759115</name>
</gene>
<proteinExistence type="predicted"/>
<reference evidence="1" key="1">
    <citation type="journal article" date="2020" name="Stud. Mycol.">
        <title>101 Dothideomycetes genomes: a test case for predicting lifestyles and emergence of pathogens.</title>
        <authorList>
            <person name="Haridas S."/>
            <person name="Albert R."/>
            <person name="Binder M."/>
            <person name="Bloem J."/>
            <person name="Labutti K."/>
            <person name="Salamov A."/>
            <person name="Andreopoulos B."/>
            <person name="Baker S."/>
            <person name="Barry K."/>
            <person name="Bills G."/>
            <person name="Bluhm B."/>
            <person name="Cannon C."/>
            <person name="Castanera R."/>
            <person name="Culley D."/>
            <person name="Daum C."/>
            <person name="Ezra D."/>
            <person name="Gonzalez J."/>
            <person name="Henrissat B."/>
            <person name="Kuo A."/>
            <person name="Liang C."/>
            <person name="Lipzen A."/>
            <person name="Lutzoni F."/>
            <person name="Magnuson J."/>
            <person name="Mondo S."/>
            <person name="Nolan M."/>
            <person name="Ohm R."/>
            <person name="Pangilinan J."/>
            <person name="Park H.-J."/>
            <person name="Ramirez L."/>
            <person name="Alfaro M."/>
            <person name="Sun H."/>
            <person name="Tritt A."/>
            <person name="Yoshinaga Y."/>
            <person name="Zwiers L.-H."/>
            <person name="Turgeon B."/>
            <person name="Goodwin S."/>
            <person name="Spatafora J."/>
            <person name="Crous P."/>
            <person name="Grigoriev I."/>
        </authorList>
    </citation>
    <scope>NUCLEOTIDE SEQUENCE</scope>
    <source>
        <strain evidence="1">CBS 207.26</strain>
    </source>
</reference>
<keyword evidence="2" id="KW-1185">Reference proteome</keyword>
<organism evidence="1 2">
    <name type="scientific">Zopfia rhizophila CBS 207.26</name>
    <dbReference type="NCBI Taxonomy" id="1314779"/>
    <lineage>
        <taxon>Eukaryota</taxon>
        <taxon>Fungi</taxon>
        <taxon>Dikarya</taxon>
        <taxon>Ascomycota</taxon>
        <taxon>Pezizomycotina</taxon>
        <taxon>Dothideomycetes</taxon>
        <taxon>Dothideomycetes incertae sedis</taxon>
        <taxon>Zopfiaceae</taxon>
        <taxon>Zopfia</taxon>
    </lineage>
</organism>
<sequence>ISWDPYFPRRIAIGCSLTCLGGCFWVLKSPSTTTFLGRPHSQNDHIPRTTTFLGRPHS</sequence>
<protein>
    <submittedName>
        <fullName evidence="1">Uncharacterized protein</fullName>
    </submittedName>
</protein>
<accession>A0A6A6EYS8</accession>
<name>A0A6A6EYS8_9PEZI</name>
<dbReference type="AlphaFoldDB" id="A0A6A6EYS8"/>
<feature type="non-terminal residue" evidence="1">
    <location>
        <position position="1"/>
    </location>
</feature>
<dbReference type="EMBL" id="ML994610">
    <property type="protein sequence ID" value="KAF2195918.1"/>
    <property type="molecule type" value="Genomic_DNA"/>
</dbReference>